<keyword evidence="1" id="KW-0808">Transferase</keyword>
<organism evidence="1 2">
    <name type="scientific">Actinomadura pelletieri DSM 43383</name>
    <dbReference type="NCBI Taxonomy" id="1120940"/>
    <lineage>
        <taxon>Bacteria</taxon>
        <taxon>Bacillati</taxon>
        <taxon>Actinomycetota</taxon>
        <taxon>Actinomycetes</taxon>
        <taxon>Streptosporangiales</taxon>
        <taxon>Thermomonosporaceae</taxon>
        <taxon>Actinomadura</taxon>
    </lineage>
</organism>
<proteinExistence type="predicted"/>
<keyword evidence="2" id="KW-1185">Reference proteome</keyword>
<dbReference type="InterPro" id="IPR042544">
    <property type="entry name" value="AdoMet_synthase_3"/>
</dbReference>
<dbReference type="Proteomes" id="UP000274601">
    <property type="component" value="Unassembled WGS sequence"/>
</dbReference>
<gene>
    <name evidence="1" type="ORF">BZB76_0090</name>
</gene>
<dbReference type="EMBL" id="RBWU01000001">
    <property type="protein sequence ID" value="RKS78670.1"/>
    <property type="molecule type" value="Genomic_DNA"/>
</dbReference>
<reference evidence="1 2" key="1">
    <citation type="submission" date="2018-10" db="EMBL/GenBank/DDBJ databases">
        <title>Genomic Encyclopedia of Archaeal and Bacterial Type Strains, Phase II (KMG-II): from individual species to whole genera.</title>
        <authorList>
            <person name="Goeker M."/>
        </authorList>
    </citation>
    <scope>NUCLEOTIDE SEQUENCE [LARGE SCALE GENOMIC DNA]</scope>
    <source>
        <strain evidence="1 2">DSM 43383</strain>
    </source>
</reference>
<dbReference type="InterPro" id="IPR027790">
    <property type="entry name" value="AdoMet_synthase_2_family"/>
</dbReference>
<comment type="caution">
    <text evidence="1">The sequence shown here is derived from an EMBL/GenBank/DDBJ whole genome shotgun (WGS) entry which is preliminary data.</text>
</comment>
<dbReference type="GO" id="GO:0016740">
    <property type="term" value="F:transferase activity"/>
    <property type="evidence" value="ECO:0007669"/>
    <property type="project" value="UniProtKB-KW"/>
</dbReference>
<dbReference type="Gene3D" id="3.30.300.10">
    <property type="match status" value="1"/>
</dbReference>
<dbReference type="Pfam" id="PF01941">
    <property type="entry name" value="AdoMet_Synthase"/>
    <property type="match status" value="2"/>
</dbReference>
<dbReference type="PANTHER" id="PTHR36697">
    <property type="entry name" value="S-ADENOSYLMETHIONINE SYNTHASE"/>
    <property type="match status" value="1"/>
</dbReference>
<dbReference type="AlphaFoldDB" id="A0A495QX34"/>
<dbReference type="RefSeq" id="WP_170180447.1">
    <property type="nucleotide sequence ID" value="NZ_RBWU01000001.1"/>
</dbReference>
<accession>A0A495QX34</accession>
<sequence length="412" mass="44371">MNIVTVSGLLAADEIPAEVVERKGAGHPDTLADGVAEAISREYSRYCLDQFGAVLHHNTDKTALLGGAAEVSFGHGRLTAPITALVNGRLTPSLGDHVIPVEDIVADATRGLLADALPLLDVNEHLQIRSRVSQASSPGAVIGTTSGQRAGRRFWFAPRDLDDLAERHRPFSNDTSAGVGYWPLSVAERLALGIESRLTCETFTTLHPYFGTDVKIMIVRNGGHVYITACVPQIAAHTPDLRHYIEQRAQARELIAEFAATIAPDHAVTVAVNTRDNEERRELYLTATGSSIESGDEGVVGRGNRVNGLISLMRPMSMEGASGKNPVYHVGKLYNLAAQRAAERLHELTGRTCVVALVSQSGRDLDDPWQVIVQTSGEDPIDDGLSRKVVTEVMEELDDIRSALLAGKLPTA</sequence>
<protein>
    <submittedName>
        <fullName evidence="1">Methionine adenosyltransferase</fullName>
    </submittedName>
</protein>
<dbReference type="PANTHER" id="PTHR36697:SF1">
    <property type="entry name" value="S-ADENOSYLMETHIONINE SYNTHASE"/>
    <property type="match status" value="1"/>
</dbReference>
<dbReference type="Gene3D" id="3.30.300.280">
    <property type="entry name" value="S-adenosylmethionine synthetase, C-terminal domain"/>
    <property type="match status" value="1"/>
</dbReference>
<name>A0A495QX34_9ACTN</name>
<evidence type="ECO:0000313" key="1">
    <source>
        <dbReference type="EMBL" id="RKS78670.1"/>
    </source>
</evidence>
<evidence type="ECO:0000313" key="2">
    <source>
        <dbReference type="Proteomes" id="UP000274601"/>
    </source>
</evidence>